<name>A0AAU8FG38_9BACT</name>
<feature type="transmembrane region" description="Helical" evidence="1">
    <location>
        <begin position="20"/>
        <end position="40"/>
    </location>
</feature>
<feature type="transmembrane region" description="Helical" evidence="1">
    <location>
        <begin position="73"/>
        <end position="94"/>
    </location>
</feature>
<accession>A0AAU8FG38</accession>
<evidence type="ECO:0000256" key="1">
    <source>
        <dbReference type="SAM" id="Phobius"/>
    </source>
</evidence>
<organism evidence="2">
    <name type="scientific">Dyadobacter sp. 676</name>
    <dbReference type="NCBI Taxonomy" id="3088362"/>
    <lineage>
        <taxon>Bacteria</taxon>
        <taxon>Pseudomonadati</taxon>
        <taxon>Bacteroidota</taxon>
        <taxon>Cytophagia</taxon>
        <taxon>Cytophagales</taxon>
        <taxon>Spirosomataceae</taxon>
        <taxon>Dyadobacter</taxon>
    </lineage>
</organism>
<dbReference type="EMBL" id="CP159289">
    <property type="protein sequence ID" value="XCH23331.1"/>
    <property type="molecule type" value="Genomic_DNA"/>
</dbReference>
<keyword evidence="1" id="KW-0472">Membrane</keyword>
<sequence length="129" mass="14012">MKPKKSTKATMRRLFFIQGCYYIGSGIWPVIHIESFMWVTGEKTDLWLVKMVGLLSCSIGVTLLAATQSPGRVATVLAAGSALAFAAIDIYYTATGVISKIYLADSLVQLVLLAILIVVTQKGKVNRTK</sequence>
<proteinExistence type="predicted"/>
<reference evidence="2" key="1">
    <citation type="submission" date="2024-06" db="EMBL/GenBank/DDBJ databases">
        <title>Sequencing and assembly of the genome of Dyadobacter sp. strain 676, a symbiont of Cyamopsis tetragonoloba.</title>
        <authorList>
            <person name="Guro P."/>
            <person name="Sazanova A."/>
            <person name="Kuznetsova I."/>
            <person name="Belimov A."/>
            <person name="Safronova V."/>
        </authorList>
    </citation>
    <scope>NUCLEOTIDE SEQUENCE</scope>
    <source>
        <strain evidence="2">676</strain>
    </source>
</reference>
<feature type="transmembrane region" description="Helical" evidence="1">
    <location>
        <begin position="100"/>
        <end position="119"/>
    </location>
</feature>
<protein>
    <submittedName>
        <fullName evidence="2">Uncharacterized protein</fullName>
    </submittedName>
</protein>
<dbReference type="AlphaFoldDB" id="A0AAU8FG38"/>
<keyword evidence="1" id="KW-1133">Transmembrane helix</keyword>
<dbReference type="RefSeq" id="WP_353718657.1">
    <property type="nucleotide sequence ID" value="NZ_CP159289.1"/>
</dbReference>
<keyword evidence="1" id="KW-0812">Transmembrane</keyword>
<evidence type="ECO:0000313" key="2">
    <source>
        <dbReference type="EMBL" id="XCH23331.1"/>
    </source>
</evidence>
<gene>
    <name evidence="2" type="ORF">ABV298_23840</name>
</gene>
<feature type="transmembrane region" description="Helical" evidence="1">
    <location>
        <begin position="46"/>
        <end position="66"/>
    </location>
</feature>